<sequence>MEGIKLWYLRSLLHRTPTPETSLEHLVKNIRAVEQLCSDCYDDESNLSSDQFVEVMVVDGCFIVEFMLKTERRECVTDSVTENLWIRSPLISDLFLLKNQLPWRLVLECLFQLIKENTCNESVGKYTSLSELTHKIMEFALLAI</sequence>
<dbReference type="PANTHER" id="PTHR31170">
    <property type="entry name" value="BNAC04G53230D PROTEIN"/>
    <property type="match status" value="1"/>
</dbReference>
<name>A0A2P6S3A8_ROSCH</name>
<reference evidence="1 2" key="1">
    <citation type="journal article" date="2018" name="Nat. Genet.">
        <title>The Rosa genome provides new insights in the design of modern roses.</title>
        <authorList>
            <person name="Bendahmane M."/>
        </authorList>
    </citation>
    <scope>NUCLEOTIDE SEQUENCE [LARGE SCALE GENOMIC DNA]</scope>
    <source>
        <strain evidence="2">cv. Old Blush</strain>
    </source>
</reference>
<protein>
    <submittedName>
        <fullName evidence="1">Uncharacterized protein</fullName>
    </submittedName>
</protein>
<dbReference type="Gramene" id="PRQ53168">
    <property type="protein sequence ID" value="PRQ53168"/>
    <property type="gene ID" value="RchiOBHm_Chr2g0163511"/>
</dbReference>
<dbReference type="PANTHER" id="PTHR31170:SF17">
    <property type="match status" value="1"/>
</dbReference>
<proteinExistence type="predicted"/>
<dbReference type="Pfam" id="PF03140">
    <property type="entry name" value="DUF247"/>
    <property type="match status" value="1"/>
</dbReference>
<dbReference type="Proteomes" id="UP000238479">
    <property type="component" value="Chromosome 2"/>
</dbReference>
<organism evidence="1 2">
    <name type="scientific">Rosa chinensis</name>
    <name type="common">China rose</name>
    <dbReference type="NCBI Taxonomy" id="74649"/>
    <lineage>
        <taxon>Eukaryota</taxon>
        <taxon>Viridiplantae</taxon>
        <taxon>Streptophyta</taxon>
        <taxon>Embryophyta</taxon>
        <taxon>Tracheophyta</taxon>
        <taxon>Spermatophyta</taxon>
        <taxon>Magnoliopsida</taxon>
        <taxon>eudicotyledons</taxon>
        <taxon>Gunneridae</taxon>
        <taxon>Pentapetalae</taxon>
        <taxon>rosids</taxon>
        <taxon>fabids</taxon>
        <taxon>Rosales</taxon>
        <taxon>Rosaceae</taxon>
        <taxon>Rosoideae</taxon>
        <taxon>Rosoideae incertae sedis</taxon>
        <taxon>Rosa</taxon>
    </lineage>
</organism>
<dbReference type="STRING" id="74649.A0A2P6S3A8"/>
<dbReference type="AlphaFoldDB" id="A0A2P6S3A8"/>
<dbReference type="EMBL" id="PDCK01000040">
    <property type="protein sequence ID" value="PRQ53168.1"/>
    <property type="molecule type" value="Genomic_DNA"/>
</dbReference>
<evidence type="ECO:0000313" key="1">
    <source>
        <dbReference type="EMBL" id="PRQ53168.1"/>
    </source>
</evidence>
<keyword evidence="2" id="KW-1185">Reference proteome</keyword>
<gene>
    <name evidence="1" type="ORF">RchiOBHm_Chr2g0163511</name>
</gene>
<evidence type="ECO:0000313" key="2">
    <source>
        <dbReference type="Proteomes" id="UP000238479"/>
    </source>
</evidence>
<dbReference type="InterPro" id="IPR004158">
    <property type="entry name" value="DUF247_pln"/>
</dbReference>
<accession>A0A2P6S3A8</accession>
<comment type="caution">
    <text evidence="1">The sequence shown here is derived from an EMBL/GenBank/DDBJ whole genome shotgun (WGS) entry which is preliminary data.</text>
</comment>